<dbReference type="Pfam" id="PF13639">
    <property type="entry name" value="zf-RING_2"/>
    <property type="match status" value="1"/>
</dbReference>
<dbReference type="Ensembl" id="ENSHCOT00000026339.1">
    <property type="protein sequence ID" value="ENSHCOP00000024295.1"/>
    <property type="gene ID" value="ENSHCOG00000013524.1"/>
</dbReference>
<feature type="compositionally biased region" description="Polar residues" evidence="5">
    <location>
        <begin position="101"/>
        <end position="110"/>
    </location>
</feature>
<protein>
    <submittedName>
        <fullName evidence="7">Ring finger protein 4</fullName>
    </submittedName>
</protein>
<dbReference type="SMART" id="SM00184">
    <property type="entry name" value="RING"/>
    <property type="match status" value="1"/>
</dbReference>
<keyword evidence="3" id="KW-0862">Zinc</keyword>
<evidence type="ECO:0000313" key="8">
    <source>
        <dbReference type="Proteomes" id="UP000264820"/>
    </source>
</evidence>
<feature type="compositionally biased region" description="Low complexity" evidence="5">
    <location>
        <begin position="132"/>
        <end position="144"/>
    </location>
</feature>
<dbReference type="InterPro" id="IPR047134">
    <property type="entry name" value="RNF4"/>
</dbReference>
<evidence type="ECO:0000313" key="7">
    <source>
        <dbReference type="Ensembl" id="ENSHCOP00000024295.1"/>
    </source>
</evidence>
<evidence type="ECO:0000259" key="6">
    <source>
        <dbReference type="PROSITE" id="PS50089"/>
    </source>
</evidence>
<dbReference type="InterPro" id="IPR013083">
    <property type="entry name" value="Znf_RING/FYVE/PHD"/>
</dbReference>
<dbReference type="SUPFAM" id="SSF57850">
    <property type="entry name" value="RING/U-box"/>
    <property type="match status" value="1"/>
</dbReference>
<evidence type="ECO:0000256" key="2">
    <source>
        <dbReference type="ARBA" id="ARBA00022771"/>
    </source>
</evidence>
<dbReference type="CDD" id="cd16533">
    <property type="entry name" value="RING-HC_RNF4"/>
    <property type="match status" value="1"/>
</dbReference>
<dbReference type="STRING" id="109280.ENSHCOP00000024295"/>
<accession>A0A3Q2YYQ3</accession>
<dbReference type="Proteomes" id="UP000264820">
    <property type="component" value="Unplaced"/>
</dbReference>
<reference evidence="7" key="1">
    <citation type="submission" date="2025-08" db="UniProtKB">
        <authorList>
            <consortium name="Ensembl"/>
        </authorList>
    </citation>
    <scope>IDENTIFICATION</scope>
</reference>
<evidence type="ECO:0000256" key="5">
    <source>
        <dbReference type="SAM" id="MobiDB-lite"/>
    </source>
</evidence>
<sequence length="208" mass="22398">MSSSCYEKRMSVGSLLASGCPKPRGRAHARRVVHANTRANASRVARRRASPPDVPAPAAGETIDVMDNLEDGVEEVVDLTSEAAEASHVVDLTSSDSVLVNNNTRTNASGESYVVSSDDDEASPPVPGADVLSSLQTRRSSRTTPGTVSCPVCMDTYSEMVESGRLVVSTKCGHVFCSQCLRDALRRSLTCPTCRKRLTPRQYHPLYI</sequence>
<feature type="region of interest" description="Disordered" evidence="5">
    <location>
        <begin position="101"/>
        <end position="145"/>
    </location>
</feature>
<name>A0A3Q2YYQ3_HIPCM</name>
<dbReference type="GO" id="GO:0030851">
    <property type="term" value="P:granulocyte differentiation"/>
    <property type="evidence" value="ECO:0007669"/>
    <property type="project" value="Ensembl"/>
</dbReference>
<dbReference type="GeneTree" id="ENSGT00390000010318"/>
<evidence type="ECO:0000256" key="4">
    <source>
        <dbReference type="PROSITE-ProRule" id="PRU00175"/>
    </source>
</evidence>
<dbReference type="PANTHER" id="PTHR23041:SF78">
    <property type="entry name" value="E3 UBIQUITIN-PROTEIN LIGASE RNF4"/>
    <property type="match status" value="1"/>
</dbReference>
<dbReference type="PANTHER" id="PTHR23041">
    <property type="entry name" value="RING FINGER DOMAIN-CONTAINING"/>
    <property type="match status" value="1"/>
</dbReference>
<evidence type="ECO:0000256" key="3">
    <source>
        <dbReference type="ARBA" id="ARBA00022833"/>
    </source>
</evidence>
<dbReference type="Gene3D" id="3.30.40.10">
    <property type="entry name" value="Zinc/RING finger domain, C3HC4 (zinc finger)"/>
    <property type="match status" value="1"/>
</dbReference>
<keyword evidence="2 4" id="KW-0863">Zinc-finger</keyword>
<dbReference type="InterPro" id="IPR001841">
    <property type="entry name" value="Znf_RING"/>
</dbReference>
<dbReference type="GO" id="GO:0045944">
    <property type="term" value="P:positive regulation of transcription by RNA polymerase II"/>
    <property type="evidence" value="ECO:0007669"/>
    <property type="project" value="TreeGrafter"/>
</dbReference>
<keyword evidence="1" id="KW-0479">Metal-binding</keyword>
<organism evidence="7 8">
    <name type="scientific">Hippocampus comes</name>
    <name type="common">Tiger tail seahorse</name>
    <dbReference type="NCBI Taxonomy" id="109280"/>
    <lineage>
        <taxon>Eukaryota</taxon>
        <taxon>Metazoa</taxon>
        <taxon>Chordata</taxon>
        <taxon>Craniata</taxon>
        <taxon>Vertebrata</taxon>
        <taxon>Euteleostomi</taxon>
        <taxon>Actinopterygii</taxon>
        <taxon>Neopterygii</taxon>
        <taxon>Teleostei</taxon>
        <taxon>Neoteleostei</taxon>
        <taxon>Acanthomorphata</taxon>
        <taxon>Syngnathiaria</taxon>
        <taxon>Syngnathiformes</taxon>
        <taxon>Syngnathoidei</taxon>
        <taxon>Syngnathidae</taxon>
        <taxon>Hippocampus</taxon>
    </lineage>
</organism>
<feature type="domain" description="RING-type" evidence="6">
    <location>
        <begin position="150"/>
        <end position="195"/>
    </location>
</feature>
<dbReference type="InterPro" id="IPR043295">
    <property type="entry name" value="RING-HC_RNF4"/>
</dbReference>
<proteinExistence type="predicted"/>
<dbReference type="PROSITE" id="PS50089">
    <property type="entry name" value="ZF_RING_2"/>
    <property type="match status" value="1"/>
</dbReference>
<dbReference type="PROSITE" id="PS00518">
    <property type="entry name" value="ZF_RING_1"/>
    <property type="match status" value="1"/>
</dbReference>
<feature type="region of interest" description="Disordered" evidence="5">
    <location>
        <begin position="36"/>
        <end position="59"/>
    </location>
</feature>
<dbReference type="InterPro" id="IPR017907">
    <property type="entry name" value="Znf_RING_CS"/>
</dbReference>
<dbReference type="OMA" id="QDHANIC"/>
<dbReference type="GO" id="GO:0008270">
    <property type="term" value="F:zinc ion binding"/>
    <property type="evidence" value="ECO:0007669"/>
    <property type="project" value="UniProtKB-KW"/>
</dbReference>
<evidence type="ECO:0000256" key="1">
    <source>
        <dbReference type="ARBA" id="ARBA00022723"/>
    </source>
</evidence>
<keyword evidence="8" id="KW-1185">Reference proteome</keyword>
<reference evidence="7" key="2">
    <citation type="submission" date="2025-09" db="UniProtKB">
        <authorList>
            <consortium name="Ensembl"/>
        </authorList>
    </citation>
    <scope>IDENTIFICATION</scope>
</reference>
<dbReference type="AlphaFoldDB" id="A0A3Q2YYQ3"/>